<keyword evidence="1" id="KW-1005">Bacterial flagellum biogenesis</keyword>
<dbReference type="CDD" id="cd11614">
    <property type="entry name" value="SAF_CpaB_FlgA_like"/>
    <property type="match status" value="1"/>
</dbReference>
<evidence type="ECO:0000259" key="2">
    <source>
        <dbReference type="Pfam" id="PF13144"/>
    </source>
</evidence>
<keyword evidence="3" id="KW-0282">Flagellum</keyword>
<keyword evidence="3" id="KW-0966">Cell projection</keyword>
<dbReference type="EMBL" id="QZCG01000007">
    <property type="protein sequence ID" value="RJE84901.1"/>
    <property type="molecule type" value="Genomic_DNA"/>
</dbReference>
<reference evidence="4" key="1">
    <citation type="submission" date="2018-09" db="EMBL/GenBank/DDBJ databases">
        <title>Acidovorax cavernicola nov. sp. isolated from Gruta de las Maravillas (Aracena, Spain).</title>
        <authorList>
            <person name="Jurado V."/>
            <person name="Gutierrez-Patricio S."/>
            <person name="Gonzalez-Pimentel J.L."/>
            <person name="Miller A.Z."/>
            <person name="Laiz L."/>
            <person name="Saiz-Jimenez C."/>
        </authorList>
    </citation>
    <scope>NUCLEOTIDE SEQUENCE [LARGE SCALE GENOMIC DNA]</scope>
    <source>
        <strain evidence="4">1011MAR3C25</strain>
    </source>
</reference>
<evidence type="ECO:0000313" key="4">
    <source>
        <dbReference type="Proteomes" id="UP000284202"/>
    </source>
</evidence>
<dbReference type="PANTHER" id="PTHR36307:SF1">
    <property type="entry name" value="FLAGELLA BASAL BODY P-RING FORMATION PROTEIN FLGA"/>
    <property type="match status" value="1"/>
</dbReference>
<dbReference type="PANTHER" id="PTHR36307">
    <property type="entry name" value="FLAGELLA BASAL BODY P-RING FORMATION PROTEIN FLGA"/>
    <property type="match status" value="1"/>
</dbReference>
<name>A0A418SVE0_9RHOB</name>
<sequence length="137" mass="15084">MRILAWIMAALFPLPSLAADFVAARDLPAGTVIISADLRPAENTQKADDPSPFIGLETRVTVYEGRPVLKKLLRVPTLIERNQIVRLQFRRGEVYIATDGRALEDGSAGDLIRVLNQASRNTITARIQPDGTLHVAR</sequence>
<comment type="similarity">
    <text evidence="1">Belongs to the FlgA family.</text>
</comment>
<comment type="subcellular location">
    <subcellularLocation>
        <location evidence="1">Periplasm</location>
    </subcellularLocation>
</comment>
<accession>A0A418SVE0</accession>
<dbReference type="NCBIfam" id="TIGR03170">
    <property type="entry name" value="flgA_cterm"/>
    <property type="match status" value="1"/>
</dbReference>
<feature type="domain" description="Flagella basal body P-ring formation protein FlgA SAF" evidence="2">
    <location>
        <begin position="21"/>
        <end position="135"/>
    </location>
</feature>
<dbReference type="InterPro" id="IPR017585">
    <property type="entry name" value="SAF_FlgA"/>
</dbReference>
<keyword evidence="1" id="KW-0732">Signal</keyword>
<proteinExistence type="inferred from homology"/>
<comment type="caution">
    <text evidence="3">The sequence shown here is derived from an EMBL/GenBank/DDBJ whole genome shotgun (WGS) entry which is preliminary data.</text>
</comment>
<evidence type="ECO:0000313" key="3">
    <source>
        <dbReference type="EMBL" id="RJE84901.1"/>
    </source>
</evidence>
<keyword evidence="1" id="KW-0574">Periplasm</keyword>
<dbReference type="GO" id="GO:0044780">
    <property type="term" value="P:bacterial-type flagellum assembly"/>
    <property type="evidence" value="ECO:0007669"/>
    <property type="project" value="InterPro"/>
</dbReference>
<keyword evidence="4" id="KW-1185">Reference proteome</keyword>
<keyword evidence="3" id="KW-0969">Cilium</keyword>
<dbReference type="Proteomes" id="UP000284202">
    <property type="component" value="Unassembled WGS sequence"/>
</dbReference>
<dbReference type="InterPro" id="IPR039246">
    <property type="entry name" value="Flagellar_FlgA"/>
</dbReference>
<feature type="chain" id="PRO_5018818958" description="Flagella basal body P-ring formation protein FlgA" evidence="1">
    <location>
        <begin position="19"/>
        <end position="137"/>
    </location>
</feature>
<gene>
    <name evidence="3" type="primary">flgA</name>
    <name evidence="3" type="ORF">D3P04_11375</name>
</gene>
<feature type="signal peptide" evidence="1">
    <location>
        <begin position="1"/>
        <end position="18"/>
    </location>
</feature>
<organism evidence="3 4">
    <name type="scientific">Paracoccus onubensis</name>
    <dbReference type="NCBI Taxonomy" id="1675788"/>
    <lineage>
        <taxon>Bacteria</taxon>
        <taxon>Pseudomonadati</taxon>
        <taxon>Pseudomonadota</taxon>
        <taxon>Alphaproteobacteria</taxon>
        <taxon>Rhodobacterales</taxon>
        <taxon>Paracoccaceae</taxon>
        <taxon>Paracoccus</taxon>
    </lineage>
</organism>
<comment type="function">
    <text evidence="1">Involved in the assembly process of the P-ring formation. It may associate with FlgF on the rod constituting a structure essential for the P-ring assembly or may act as a modulator protein for the P-ring assembly.</text>
</comment>
<dbReference type="Gene3D" id="2.30.30.760">
    <property type="match status" value="1"/>
</dbReference>
<evidence type="ECO:0000256" key="1">
    <source>
        <dbReference type="RuleBase" id="RU362063"/>
    </source>
</evidence>
<protein>
    <recommendedName>
        <fullName evidence="1">Flagella basal body P-ring formation protein FlgA</fullName>
    </recommendedName>
</protein>
<dbReference type="GO" id="GO:0042597">
    <property type="term" value="C:periplasmic space"/>
    <property type="evidence" value="ECO:0007669"/>
    <property type="project" value="UniProtKB-SubCell"/>
</dbReference>
<dbReference type="OrthoDB" id="7619725at2"/>
<dbReference type="Pfam" id="PF13144">
    <property type="entry name" value="ChapFlgA"/>
    <property type="match status" value="1"/>
</dbReference>
<dbReference type="AlphaFoldDB" id="A0A418SVE0"/>